<dbReference type="Gene3D" id="1.20.58.430">
    <property type="entry name" value="Type IV secretion system, VirB5-domain"/>
    <property type="match status" value="1"/>
</dbReference>
<comment type="caution">
    <text evidence="2">The sequence shown here is derived from an EMBL/GenBank/DDBJ whole genome shotgun (WGS) entry which is preliminary data.</text>
</comment>
<keyword evidence="1" id="KW-0732">Signal</keyword>
<feature type="chain" id="PRO_5040740425" evidence="1">
    <location>
        <begin position="22"/>
        <end position="237"/>
    </location>
</feature>
<gene>
    <name evidence="2" type="ORF">LMG27198_42930</name>
</gene>
<keyword evidence="3" id="KW-1185">Reference proteome</keyword>
<dbReference type="AlphaFoldDB" id="A0A9W6LU88"/>
<evidence type="ECO:0000313" key="2">
    <source>
        <dbReference type="EMBL" id="GLI95301.1"/>
    </source>
</evidence>
<evidence type="ECO:0000256" key="1">
    <source>
        <dbReference type="SAM" id="SignalP"/>
    </source>
</evidence>
<proteinExistence type="predicted"/>
<feature type="signal peptide" evidence="1">
    <location>
        <begin position="1"/>
        <end position="21"/>
    </location>
</feature>
<name>A0A9W6LU88_9HYPH</name>
<evidence type="ECO:0000313" key="3">
    <source>
        <dbReference type="Proteomes" id="UP001144323"/>
    </source>
</evidence>
<dbReference type="EMBL" id="BSEC01000002">
    <property type="protein sequence ID" value="GLI95301.1"/>
    <property type="molecule type" value="Genomic_DNA"/>
</dbReference>
<dbReference type="InterPro" id="IPR023220">
    <property type="entry name" value="T4SS_VirB5-domain"/>
</dbReference>
<dbReference type="RefSeq" id="WP_281806042.1">
    <property type="nucleotide sequence ID" value="NZ_BSEC01000002.1"/>
</dbReference>
<dbReference type="Proteomes" id="UP001144323">
    <property type="component" value="Unassembled WGS sequence"/>
</dbReference>
<accession>A0A9W6LU88</accession>
<reference evidence="2" key="1">
    <citation type="journal article" date="2023" name="Int. J. Syst. Evol. Microbiol.">
        <title>Methylocystis iwaonis sp. nov., a type II methane-oxidizing bacterium from surface soil of a rice paddy field in Japan, and emended description of the genus Methylocystis (ex Whittenbury et al. 1970) Bowman et al. 1993.</title>
        <authorList>
            <person name="Kaise H."/>
            <person name="Sawadogo J.B."/>
            <person name="Alam M.S."/>
            <person name="Ueno C."/>
            <person name="Dianou D."/>
            <person name="Shinjo R."/>
            <person name="Asakawa S."/>
        </authorList>
    </citation>
    <scope>NUCLEOTIDE SEQUENCE</scope>
    <source>
        <strain evidence="2">LMG27198</strain>
    </source>
</reference>
<sequence>MKRAILAFCLANLFLVRGAHAQVPVIDAANLSQSQQTATNTKQILSTDQDILSNVQKTLQAVTGDRSSLAQGPLAQMALGGGFSMGSAPSLGSVISGGPLSFAGLGGDSQQIISSLINGLNLVKTLSGLQGALPSDKAYLNSSNTAQLILGLINSTQGTVKSASNAYTSGGQQIGSSPDVKGSIDQNSQIQAQNGQSIVQLNGAVNTAAAAANQANLDRIAGLSAAARAMQFRPYGQ</sequence>
<organism evidence="2 3">
    <name type="scientific">Methylocystis echinoides</name>
    <dbReference type="NCBI Taxonomy" id="29468"/>
    <lineage>
        <taxon>Bacteria</taxon>
        <taxon>Pseudomonadati</taxon>
        <taxon>Pseudomonadota</taxon>
        <taxon>Alphaproteobacteria</taxon>
        <taxon>Hyphomicrobiales</taxon>
        <taxon>Methylocystaceae</taxon>
        <taxon>Methylocystis</taxon>
    </lineage>
</organism>
<protein>
    <submittedName>
        <fullName evidence="2">Conjugal transfer protein</fullName>
    </submittedName>
</protein>